<keyword evidence="3" id="KW-1185">Reference proteome</keyword>
<feature type="domain" description="Putative restriction endonuclease" evidence="1">
    <location>
        <begin position="5"/>
        <end position="128"/>
    </location>
</feature>
<dbReference type="PANTHER" id="PTHR35400">
    <property type="entry name" value="SLR1083 PROTEIN"/>
    <property type="match status" value="1"/>
</dbReference>
<dbReference type="SUPFAM" id="SSF52980">
    <property type="entry name" value="Restriction endonuclease-like"/>
    <property type="match status" value="1"/>
</dbReference>
<dbReference type="CDD" id="cd06260">
    <property type="entry name" value="DUF820-like"/>
    <property type="match status" value="1"/>
</dbReference>
<dbReference type="Proteomes" id="UP000236732">
    <property type="component" value="Unassembled WGS sequence"/>
</dbReference>
<keyword evidence="2" id="KW-0378">Hydrolase</keyword>
<keyword evidence="2" id="KW-0540">Nuclease</keyword>
<organism evidence="2 3">
    <name type="scientific">Nonomuraea solani</name>
    <dbReference type="NCBI Taxonomy" id="1144553"/>
    <lineage>
        <taxon>Bacteria</taxon>
        <taxon>Bacillati</taxon>
        <taxon>Actinomycetota</taxon>
        <taxon>Actinomycetes</taxon>
        <taxon>Streptosporangiales</taxon>
        <taxon>Streptosporangiaceae</taxon>
        <taxon>Nonomuraea</taxon>
    </lineage>
</organism>
<dbReference type="GO" id="GO:0004519">
    <property type="term" value="F:endonuclease activity"/>
    <property type="evidence" value="ECO:0007669"/>
    <property type="project" value="UniProtKB-KW"/>
</dbReference>
<accession>A0A1H6DKJ7</accession>
<gene>
    <name evidence="2" type="ORF">SAMN05444920_105567</name>
</gene>
<protein>
    <submittedName>
        <fullName evidence="2">Putative restriction endonuclease</fullName>
    </submittedName>
</protein>
<dbReference type="InterPro" id="IPR011335">
    <property type="entry name" value="Restrct_endonuc-II-like"/>
</dbReference>
<dbReference type="Gene3D" id="3.90.1570.10">
    <property type="entry name" value="tt1808, chain A"/>
    <property type="match status" value="1"/>
</dbReference>
<keyword evidence="2" id="KW-0255">Endonuclease</keyword>
<dbReference type="InterPro" id="IPR012296">
    <property type="entry name" value="Nuclease_put_TT1808"/>
</dbReference>
<evidence type="ECO:0000313" key="2">
    <source>
        <dbReference type="EMBL" id="SEG85641.1"/>
    </source>
</evidence>
<dbReference type="PANTHER" id="PTHR35400:SF3">
    <property type="entry name" value="SLL1072 PROTEIN"/>
    <property type="match status" value="1"/>
</dbReference>
<dbReference type="InterPro" id="IPR008538">
    <property type="entry name" value="Uma2"/>
</dbReference>
<dbReference type="Pfam" id="PF05685">
    <property type="entry name" value="Uma2"/>
    <property type="match status" value="1"/>
</dbReference>
<evidence type="ECO:0000259" key="1">
    <source>
        <dbReference type="Pfam" id="PF05685"/>
    </source>
</evidence>
<reference evidence="2 3" key="1">
    <citation type="submission" date="2016-10" db="EMBL/GenBank/DDBJ databases">
        <authorList>
            <person name="de Groot N.N."/>
        </authorList>
    </citation>
    <scope>NUCLEOTIDE SEQUENCE [LARGE SCALE GENOMIC DNA]</scope>
    <source>
        <strain evidence="2 3">CGMCC 4.7037</strain>
    </source>
</reference>
<sequence>MITRLLMILQTAAPPELECLTTVNVRPSNEDLYIPDLVVVPEEVSEAVDLMYDPSDLLLAVEVVSPSSKVHDRSSKVAAYAEAGIPLYWRIEPMEGPRIYVYELDGRTYEGPIVYKAGETVTLSSPFRATFDPADLMRLRG</sequence>
<dbReference type="EMBL" id="FNVT01000005">
    <property type="protein sequence ID" value="SEG85641.1"/>
    <property type="molecule type" value="Genomic_DNA"/>
</dbReference>
<proteinExistence type="predicted"/>
<dbReference type="AlphaFoldDB" id="A0A1H6DKJ7"/>
<evidence type="ECO:0000313" key="3">
    <source>
        <dbReference type="Proteomes" id="UP000236732"/>
    </source>
</evidence>
<name>A0A1H6DKJ7_9ACTN</name>